<dbReference type="AlphaFoldDB" id="A0A8T8SB15"/>
<sequence>MGINSTPAPDGATTLSTKDDAAIIAAFDRRAAAFAELGGLSDPATTGNGSDEE</sequence>
<dbReference type="EMBL" id="LWDD02003893">
    <property type="protein sequence ID" value="KAE8236168.1"/>
    <property type="molecule type" value="Genomic_DNA"/>
</dbReference>
<comment type="caution">
    <text evidence="1">The sequence shown here is derived from an EMBL/GenBank/DDBJ whole genome shotgun (WGS) entry which is preliminary data.</text>
</comment>
<protein>
    <submittedName>
        <fullName evidence="1">Uncharacterized protein</fullName>
    </submittedName>
</protein>
<feature type="non-terminal residue" evidence="1">
    <location>
        <position position="53"/>
    </location>
</feature>
<name>A0A8T8SB15_9BASI</name>
<reference evidence="1" key="1">
    <citation type="submission" date="2016-04" db="EMBL/GenBank/DDBJ databases">
        <authorList>
            <person name="Nguyen H.D."/>
            <person name="Kesanakurti P."/>
            <person name="Cullis J."/>
            <person name="Levesque C.A."/>
            <person name="Hambleton S."/>
        </authorList>
    </citation>
    <scope>NUCLEOTIDE SEQUENCE</scope>
    <source>
        <strain evidence="1">DAOMC 238032</strain>
    </source>
</reference>
<proteinExistence type="predicted"/>
<evidence type="ECO:0000313" key="2">
    <source>
        <dbReference type="Proteomes" id="UP000077671"/>
    </source>
</evidence>
<organism evidence="1 2">
    <name type="scientific">Tilletia caries</name>
    <name type="common">wheat bunt fungus</name>
    <dbReference type="NCBI Taxonomy" id="13290"/>
    <lineage>
        <taxon>Eukaryota</taxon>
        <taxon>Fungi</taxon>
        <taxon>Dikarya</taxon>
        <taxon>Basidiomycota</taxon>
        <taxon>Ustilaginomycotina</taxon>
        <taxon>Exobasidiomycetes</taxon>
        <taxon>Tilletiales</taxon>
        <taxon>Tilletiaceae</taxon>
        <taxon>Tilletia</taxon>
    </lineage>
</organism>
<evidence type="ECO:0000313" key="1">
    <source>
        <dbReference type="EMBL" id="KAE8236168.1"/>
    </source>
</evidence>
<accession>A0A8T8SB15</accession>
<reference evidence="1" key="2">
    <citation type="journal article" date="2019" name="IMA Fungus">
        <title>Genome sequencing and comparison of five Tilletia species to identify candidate genes for the detection of regulated species infecting wheat.</title>
        <authorList>
            <person name="Nguyen H.D.T."/>
            <person name="Sultana T."/>
            <person name="Kesanakurti P."/>
            <person name="Hambleton S."/>
        </authorList>
    </citation>
    <scope>NUCLEOTIDE SEQUENCE</scope>
    <source>
        <strain evidence="1">DAOMC 238032</strain>
    </source>
</reference>
<gene>
    <name evidence="1" type="ORF">A4X03_0g9533</name>
</gene>
<dbReference type="Proteomes" id="UP000077671">
    <property type="component" value="Unassembled WGS sequence"/>
</dbReference>